<dbReference type="PANTHER" id="PTHR14097:SF7">
    <property type="entry name" value="OXIDOREDUCTASE HTATIP2"/>
    <property type="match status" value="1"/>
</dbReference>
<comment type="caution">
    <text evidence="2">The sequence shown here is derived from an EMBL/GenBank/DDBJ whole genome shotgun (WGS) entry which is preliminary data.</text>
</comment>
<protein>
    <submittedName>
        <fullName evidence="2">NAD(P)H-binding protein</fullName>
    </submittedName>
</protein>
<evidence type="ECO:0000313" key="3">
    <source>
        <dbReference type="Proteomes" id="UP001165367"/>
    </source>
</evidence>
<dbReference type="RefSeq" id="WP_237876586.1">
    <property type="nucleotide sequence ID" value="NZ_JAKLTR010000025.1"/>
</dbReference>
<dbReference type="SUPFAM" id="SSF51735">
    <property type="entry name" value="NAD(P)-binding Rossmann-fold domains"/>
    <property type="match status" value="1"/>
</dbReference>
<dbReference type="Gene3D" id="3.40.50.720">
    <property type="entry name" value="NAD(P)-binding Rossmann-like Domain"/>
    <property type="match status" value="1"/>
</dbReference>
<organism evidence="2 3">
    <name type="scientific">Terrimonas ginsenosidimutans</name>
    <dbReference type="NCBI Taxonomy" id="2908004"/>
    <lineage>
        <taxon>Bacteria</taxon>
        <taxon>Pseudomonadati</taxon>
        <taxon>Bacteroidota</taxon>
        <taxon>Chitinophagia</taxon>
        <taxon>Chitinophagales</taxon>
        <taxon>Chitinophagaceae</taxon>
        <taxon>Terrimonas</taxon>
    </lineage>
</organism>
<proteinExistence type="predicted"/>
<name>A0ABS9KZL7_9BACT</name>
<dbReference type="InterPro" id="IPR016040">
    <property type="entry name" value="NAD(P)-bd_dom"/>
</dbReference>
<reference evidence="2" key="1">
    <citation type="submission" date="2022-01" db="EMBL/GenBank/DDBJ databases">
        <authorList>
            <person name="Jo J.-H."/>
            <person name="Im W.-T."/>
        </authorList>
    </citation>
    <scope>NUCLEOTIDE SEQUENCE</scope>
    <source>
        <strain evidence="2">NA20</strain>
    </source>
</reference>
<evidence type="ECO:0000259" key="1">
    <source>
        <dbReference type="Pfam" id="PF13460"/>
    </source>
</evidence>
<keyword evidence="3" id="KW-1185">Reference proteome</keyword>
<feature type="domain" description="NAD(P)-binding" evidence="1">
    <location>
        <begin position="10"/>
        <end position="126"/>
    </location>
</feature>
<evidence type="ECO:0000313" key="2">
    <source>
        <dbReference type="EMBL" id="MCG2617763.1"/>
    </source>
</evidence>
<dbReference type="EMBL" id="JAKLTR010000025">
    <property type="protein sequence ID" value="MCG2617763.1"/>
    <property type="molecule type" value="Genomic_DNA"/>
</dbReference>
<dbReference type="PANTHER" id="PTHR14097">
    <property type="entry name" value="OXIDOREDUCTASE HTATIP2"/>
    <property type="match status" value="1"/>
</dbReference>
<gene>
    <name evidence="2" type="ORF">LZZ85_25910</name>
</gene>
<accession>A0ABS9KZL7</accession>
<dbReference type="Proteomes" id="UP001165367">
    <property type="component" value="Unassembled WGS sequence"/>
</dbReference>
<sequence length="222" mass="24804">MSGKTVAILGATGMIGQHLLELTLSDPYFERVRILVRKPFTLQHPKLEIKLVDFKDAESFKLALEEVDIILSAIGTTQKNVRGDRKLYREIDFDIPVNAARFGKEAEVQKMAVVSSVGADSHSRNFYLKLKGETEDGLIAVDLPALHLMQPSQLVGKRKEFRLAERIITPIMRVISLLFVGNAKKFRAIQGLDVAKAMIAVVKKEKSGTFRYTYEGIMELAG</sequence>
<dbReference type="InterPro" id="IPR036291">
    <property type="entry name" value="NAD(P)-bd_dom_sf"/>
</dbReference>
<dbReference type="Pfam" id="PF13460">
    <property type="entry name" value="NAD_binding_10"/>
    <property type="match status" value="1"/>
</dbReference>